<evidence type="ECO:0000256" key="1">
    <source>
        <dbReference type="SAM" id="MobiDB-lite"/>
    </source>
</evidence>
<protein>
    <recommendedName>
        <fullName evidence="3">Ribosomal L1 domain-containing protein 1</fullName>
    </recommendedName>
</protein>
<proteinExistence type="predicted"/>
<dbReference type="AlphaFoldDB" id="A0A1B6DRV7"/>
<feature type="region of interest" description="Disordered" evidence="1">
    <location>
        <begin position="440"/>
        <end position="529"/>
    </location>
</feature>
<dbReference type="Pfam" id="PF00687">
    <property type="entry name" value="Ribosomal_L1"/>
    <property type="match status" value="1"/>
</dbReference>
<reference evidence="2" key="1">
    <citation type="submission" date="2015-12" db="EMBL/GenBank/DDBJ databases">
        <title>De novo transcriptome assembly of four potential Pierce s Disease insect vectors from Arizona vineyards.</title>
        <authorList>
            <person name="Tassone E.E."/>
        </authorList>
    </citation>
    <scope>NUCLEOTIDE SEQUENCE</scope>
</reference>
<sequence length="529" mass="60592">MSIIKKPVKKEKSAKAKREKNKVCNNKLRVNLKDANVNQLKKFKKTRHSLNKNFNIENVSSKEDTKVQEQPIEIKNEEPVSEKDLKKNKKNKIQGDQLNIQLDAITLVTKSFLDLFEAREKNKPKGLFGDDIQKVYLQVNTIKKPICPTRMLRFLLPHSIYNGLSDICLIVPDKKGCNRNIEKTEEYYTEKLEEYKITNINKVLSIKAISTEYSQFEMRRKLADQFDGFLADGRISHYLMKKLGRSFAYTAKSPIPIHLKGNNWKEVIKVGLHKTQMKITSTADSMSVIVGNTTQSPQELAENILAVCQGLTKTFPGFWRNIRSLFLRTVGVPSTPVYMSVASPNQVRPPRMKSLKAPRKESVSGELTTQFNATVDVKADGTITVHRQKLQDMKVNNDVDDDIIKEAMKHKKQSKTIRENESDEDDKITESAEKKLLQKLAGNNDSDDEDENMVENVKEDIKPSLRPKMVQNSKRNNMNKELDQPEKKPKIKEEKKAKTNWIKSSKKGKKPSKDQRKALIKVKKGGKKK</sequence>
<accession>A0A1B6DRV7</accession>
<organism evidence="2">
    <name type="scientific">Clastoptera arizonana</name>
    <name type="common">Arizona spittle bug</name>
    <dbReference type="NCBI Taxonomy" id="38151"/>
    <lineage>
        <taxon>Eukaryota</taxon>
        <taxon>Metazoa</taxon>
        <taxon>Ecdysozoa</taxon>
        <taxon>Arthropoda</taxon>
        <taxon>Hexapoda</taxon>
        <taxon>Insecta</taxon>
        <taxon>Pterygota</taxon>
        <taxon>Neoptera</taxon>
        <taxon>Paraneoptera</taxon>
        <taxon>Hemiptera</taxon>
        <taxon>Auchenorrhyncha</taxon>
        <taxon>Cercopoidea</taxon>
        <taxon>Clastopteridae</taxon>
        <taxon>Clastoptera</taxon>
    </lineage>
</organism>
<evidence type="ECO:0008006" key="3">
    <source>
        <dbReference type="Google" id="ProtNLM"/>
    </source>
</evidence>
<gene>
    <name evidence="2" type="ORF">g.38527</name>
</gene>
<name>A0A1B6DRV7_9HEMI</name>
<dbReference type="InterPro" id="IPR028364">
    <property type="entry name" value="Ribosomal_uL1/biogenesis"/>
</dbReference>
<dbReference type="InterPro" id="IPR023674">
    <property type="entry name" value="Ribosomal_uL1-like"/>
</dbReference>
<dbReference type="EMBL" id="GEDC01008919">
    <property type="protein sequence ID" value="JAS28379.1"/>
    <property type="molecule type" value="Transcribed_RNA"/>
</dbReference>
<dbReference type="InterPro" id="IPR016095">
    <property type="entry name" value="Ribosomal_uL1_3-a/b-sand"/>
</dbReference>
<feature type="compositionally biased region" description="Basic residues" evidence="1">
    <location>
        <begin position="518"/>
        <end position="529"/>
    </location>
</feature>
<feature type="region of interest" description="Disordered" evidence="1">
    <location>
        <begin position="1"/>
        <end position="21"/>
    </location>
</feature>
<feature type="compositionally biased region" description="Basic and acidic residues" evidence="1">
    <location>
        <begin position="478"/>
        <end position="497"/>
    </location>
</feature>
<dbReference type="Gene3D" id="3.40.50.790">
    <property type="match status" value="1"/>
</dbReference>
<feature type="region of interest" description="Disordered" evidence="1">
    <location>
        <begin position="409"/>
        <end position="428"/>
    </location>
</feature>
<dbReference type="CDD" id="cd00403">
    <property type="entry name" value="Ribosomal_L1"/>
    <property type="match status" value="1"/>
</dbReference>
<evidence type="ECO:0000313" key="2">
    <source>
        <dbReference type="EMBL" id="JAS28379.1"/>
    </source>
</evidence>
<dbReference type="SUPFAM" id="SSF56808">
    <property type="entry name" value="Ribosomal protein L1"/>
    <property type="match status" value="1"/>
</dbReference>